<dbReference type="RefSeq" id="WP_307431037.1">
    <property type="nucleotide sequence ID" value="NZ_JAUSVK010000001.1"/>
</dbReference>
<sequence>MTQASDLDRVWALAEKIGFCMLSTLSDGEILSRPMAAHAARDENAFYFLTDAQSDKDEEIGDNPAVGLAFADSSGQKYVSIAGRATISNDRDKIRELWSVPMKAWWTGPDDPAIRVLKVVPHSAHYWDSPGTVVSYVKMIAAGLAGTRPAIGDTGTARM</sequence>
<evidence type="ECO:0000313" key="2">
    <source>
        <dbReference type="EMBL" id="MDQ0394293.1"/>
    </source>
</evidence>
<protein>
    <submittedName>
        <fullName evidence="2">General stress protein 26</fullName>
    </submittedName>
</protein>
<name>A0ABU0FJN2_9HYPH</name>
<organism evidence="2 3">
    <name type="scientific">Labrys monachus</name>
    <dbReference type="NCBI Taxonomy" id="217067"/>
    <lineage>
        <taxon>Bacteria</taxon>
        <taxon>Pseudomonadati</taxon>
        <taxon>Pseudomonadota</taxon>
        <taxon>Alphaproteobacteria</taxon>
        <taxon>Hyphomicrobiales</taxon>
        <taxon>Xanthobacteraceae</taxon>
        <taxon>Labrys</taxon>
    </lineage>
</organism>
<dbReference type="EMBL" id="JAUSVK010000001">
    <property type="protein sequence ID" value="MDQ0394293.1"/>
    <property type="molecule type" value="Genomic_DNA"/>
</dbReference>
<gene>
    <name evidence="2" type="ORF">J3R73_004085</name>
</gene>
<dbReference type="Proteomes" id="UP001237448">
    <property type="component" value="Unassembled WGS sequence"/>
</dbReference>
<dbReference type="InterPro" id="IPR038725">
    <property type="entry name" value="YdaG_split_barrel_FMN-bd"/>
</dbReference>
<evidence type="ECO:0000313" key="3">
    <source>
        <dbReference type="Proteomes" id="UP001237448"/>
    </source>
</evidence>
<comment type="caution">
    <text evidence="2">The sequence shown here is derived from an EMBL/GenBank/DDBJ whole genome shotgun (WGS) entry which is preliminary data.</text>
</comment>
<dbReference type="InterPro" id="IPR052917">
    <property type="entry name" value="Stress-Dev_Protein"/>
</dbReference>
<evidence type="ECO:0000259" key="1">
    <source>
        <dbReference type="Pfam" id="PF16242"/>
    </source>
</evidence>
<accession>A0ABU0FJN2</accession>
<feature type="domain" description="General stress protein FMN-binding split barrel" evidence="1">
    <location>
        <begin position="7"/>
        <end position="148"/>
    </location>
</feature>
<dbReference type="PANTHER" id="PTHR34818">
    <property type="entry name" value="PROTEIN BLI-3"/>
    <property type="match status" value="1"/>
</dbReference>
<proteinExistence type="predicted"/>
<dbReference type="PANTHER" id="PTHR34818:SF1">
    <property type="entry name" value="PROTEIN BLI-3"/>
    <property type="match status" value="1"/>
</dbReference>
<dbReference type="Gene3D" id="2.30.110.10">
    <property type="entry name" value="Electron Transport, Fmn-binding Protein, Chain A"/>
    <property type="match status" value="1"/>
</dbReference>
<dbReference type="Pfam" id="PF16242">
    <property type="entry name" value="Pyrid_ox_like"/>
    <property type="match status" value="1"/>
</dbReference>
<reference evidence="2 3" key="1">
    <citation type="submission" date="2023-07" db="EMBL/GenBank/DDBJ databases">
        <title>Genomic Encyclopedia of Type Strains, Phase IV (KMG-IV): sequencing the most valuable type-strain genomes for metagenomic binning, comparative biology and taxonomic classification.</title>
        <authorList>
            <person name="Goeker M."/>
        </authorList>
    </citation>
    <scope>NUCLEOTIDE SEQUENCE [LARGE SCALE GENOMIC DNA]</scope>
    <source>
        <strain evidence="2 3">DSM 5896</strain>
    </source>
</reference>
<dbReference type="SUPFAM" id="SSF50475">
    <property type="entry name" value="FMN-binding split barrel"/>
    <property type="match status" value="1"/>
</dbReference>
<keyword evidence="3" id="KW-1185">Reference proteome</keyword>
<dbReference type="InterPro" id="IPR012349">
    <property type="entry name" value="Split_barrel_FMN-bd"/>
</dbReference>